<evidence type="ECO:0000313" key="4">
    <source>
        <dbReference type="Proteomes" id="UP000645610"/>
    </source>
</evidence>
<dbReference type="GO" id="GO:0016020">
    <property type="term" value="C:membrane"/>
    <property type="evidence" value="ECO:0007669"/>
    <property type="project" value="TreeGrafter"/>
</dbReference>
<dbReference type="PANTHER" id="PTHR43798">
    <property type="entry name" value="MONOACYLGLYCEROL LIPASE"/>
    <property type="match status" value="1"/>
</dbReference>
<dbReference type="RefSeq" id="WP_196284541.1">
    <property type="nucleotide sequence ID" value="NZ_JADQDP010000001.1"/>
</dbReference>
<accession>A0A931BIM5</accession>
<reference evidence="3 4" key="1">
    <citation type="submission" date="2020-11" db="EMBL/GenBank/DDBJ databases">
        <authorList>
            <person name="Kim M.K."/>
        </authorList>
    </citation>
    <scope>NUCLEOTIDE SEQUENCE [LARGE SCALE GENOMIC DNA]</scope>
    <source>
        <strain evidence="3 4">BT439</strain>
    </source>
</reference>
<evidence type="ECO:0000259" key="2">
    <source>
        <dbReference type="Pfam" id="PF12697"/>
    </source>
</evidence>
<protein>
    <submittedName>
        <fullName evidence="3">Alpha/beta fold hydrolase</fullName>
    </submittedName>
</protein>
<dbReference type="InterPro" id="IPR000073">
    <property type="entry name" value="AB_hydrolase_1"/>
</dbReference>
<dbReference type="SUPFAM" id="SSF53474">
    <property type="entry name" value="alpha/beta-Hydrolases"/>
    <property type="match status" value="1"/>
</dbReference>
<dbReference type="Gene3D" id="3.40.50.1820">
    <property type="entry name" value="alpha/beta hydrolase"/>
    <property type="match status" value="1"/>
</dbReference>
<dbReference type="GO" id="GO:0016787">
    <property type="term" value="F:hydrolase activity"/>
    <property type="evidence" value="ECO:0007669"/>
    <property type="project" value="UniProtKB-KW"/>
</dbReference>
<keyword evidence="3" id="KW-0378">Hydrolase</keyword>
<name>A0A931BIM5_9BACT</name>
<dbReference type="InterPro" id="IPR050266">
    <property type="entry name" value="AB_hydrolase_sf"/>
</dbReference>
<dbReference type="PRINTS" id="PR00111">
    <property type="entry name" value="ABHYDROLASE"/>
</dbReference>
<dbReference type="InterPro" id="IPR029058">
    <property type="entry name" value="AB_hydrolase_fold"/>
</dbReference>
<keyword evidence="1" id="KW-0472">Membrane</keyword>
<comment type="caution">
    <text evidence="3">The sequence shown here is derived from an EMBL/GenBank/DDBJ whole genome shotgun (WGS) entry which is preliminary data.</text>
</comment>
<keyword evidence="1" id="KW-0812">Transmembrane</keyword>
<evidence type="ECO:0000256" key="1">
    <source>
        <dbReference type="SAM" id="Phobius"/>
    </source>
</evidence>
<keyword evidence="4" id="KW-1185">Reference proteome</keyword>
<feature type="domain" description="AB hydrolase-1" evidence="2">
    <location>
        <begin position="14"/>
        <end position="254"/>
    </location>
</feature>
<keyword evidence="1" id="KW-1133">Transmembrane helix</keyword>
<evidence type="ECO:0000313" key="3">
    <source>
        <dbReference type="EMBL" id="MBF9140170.1"/>
    </source>
</evidence>
<organism evidence="3 4">
    <name type="scientific">Hymenobacter properus</name>
    <dbReference type="NCBI Taxonomy" id="2791026"/>
    <lineage>
        <taxon>Bacteria</taxon>
        <taxon>Pseudomonadati</taxon>
        <taxon>Bacteroidota</taxon>
        <taxon>Cytophagia</taxon>
        <taxon>Cytophagales</taxon>
        <taxon>Hymenobacteraceae</taxon>
        <taxon>Hymenobacter</taxon>
    </lineage>
</organism>
<gene>
    <name evidence="3" type="ORF">I2I01_00890</name>
</gene>
<feature type="transmembrane region" description="Helical" evidence="1">
    <location>
        <begin position="282"/>
        <end position="303"/>
    </location>
</feature>
<dbReference type="AlphaFoldDB" id="A0A931BIM5"/>
<dbReference type="Pfam" id="PF12697">
    <property type="entry name" value="Abhydrolase_6"/>
    <property type="match status" value="1"/>
</dbReference>
<dbReference type="EMBL" id="JADQDP010000001">
    <property type="protein sequence ID" value="MBF9140170.1"/>
    <property type="molecule type" value="Genomic_DNA"/>
</dbReference>
<sequence>MTMNYIRRGAGRPLLLLHGIGGSWRSWQTIIEDLAAEREVIAVDLPGFGNTPPLVGPVSISTLADAVTDFLRDHHLLGIDAVGSSMGARLVLELARRGGVLGAVVSLDPGGFWQGWEVPVFYDSVAISTQLVRALQPAMPFLTGNSATRTALFAQFSAHPWRLPAHVALDEMRSFAHAPSFDELLYNLAYGEVQQGAPGGSISAPLVIGWGRQDRVCFPRQAPRALKKFPDARLYWFENCGHFPQWDQPAETVRLILAATAGQNFRDAAIAGRPAKIMHMPVSVVAVAAGVGALVLGGLWLLVRKRAGKN</sequence>
<dbReference type="PANTHER" id="PTHR43798:SF33">
    <property type="entry name" value="HYDROLASE, PUTATIVE (AFU_ORTHOLOGUE AFUA_2G14860)-RELATED"/>
    <property type="match status" value="1"/>
</dbReference>
<dbReference type="Proteomes" id="UP000645610">
    <property type="component" value="Unassembled WGS sequence"/>
</dbReference>
<proteinExistence type="predicted"/>